<comment type="caution">
    <text evidence="2">The sequence shown here is derived from an EMBL/GenBank/DDBJ whole genome shotgun (WGS) entry which is preliminary data.</text>
</comment>
<sequence length="48" mass="5800">MKIGDKRNYKQKGFREGTRFSKNQIKQTIEKRAYNESGWNNKDGEQYE</sequence>
<organism evidence="2 3">
    <name type="scientific">Clostridium aciditolerans</name>
    <dbReference type="NCBI Taxonomy" id="339861"/>
    <lineage>
        <taxon>Bacteria</taxon>
        <taxon>Bacillati</taxon>
        <taxon>Bacillota</taxon>
        <taxon>Clostridia</taxon>
        <taxon>Eubacteriales</taxon>
        <taxon>Clostridiaceae</taxon>
        <taxon>Clostridium</taxon>
    </lineage>
</organism>
<evidence type="ECO:0000313" key="2">
    <source>
        <dbReference type="EMBL" id="MBI6875468.1"/>
    </source>
</evidence>
<accession>A0A934I385</accession>
<evidence type="ECO:0000313" key="3">
    <source>
        <dbReference type="Proteomes" id="UP000622687"/>
    </source>
</evidence>
<dbReference type="EMBL" id="JAEEGB010000045">
    <property type="protein sequence ID" value="MBI6875468.1"/>
    <property type="molecule type" value="Genomic_DNA"/>
</dbReference>
<proteinExistence type="predicted"/>
<reference evidence="2" key="1">
    <citation type="submission" date="2020-12" db="EMBL/GenBank/DDBJ databases">
        <title>Clostridium thailandense sp. nov., a novel acetogenic bacterium isolated from peat land soil in Thailand.</title>
        <authorList>
            <person name="Chaikitkaew S."/>
            <person name="Birkeland N.K."/>
        </authorList>
    </citation>
    <scope>NUCLEOTIDE SEQUENCE</scope>
    <source>
        <strain evidence="2">DSM 17425</strain>
    </source>
</reference>
<protein>
    <submittedName>
        <fullName evidence="2">Uncharacterized protein</fullName>
    </submittedName>
</protein>
<name>A0A934I385_9CLOT</name>
<dbReference type="AlphaFoldDB" id="A0A934I385"/>
<evidence type="ECO:0000256" key="1">
    <source>
        <dbReference type="SAM" id="MobiDB-lite"/>
    </source>
</evidence>
<feature type="region of interest" description="Disordered" evidence="1">
    <location>
        <begin position="1"/>
        <end position="25"/>
    </location>
</feature>
<dbReference type="RefSeq" id="WP_178907044.1">
    <property type="nucleotide sequence ID" value="NZ_JAEEGB010000045.1"/>
</dbReference>
<dbReference type="Proteomes" id="UP000622687">
    <property type="component" value="Unassembled WGS sequence"/>
</dbReference>
<feature type="compositionally biased region" description="Basic and acidic residues" evidence="1">
    <location>
        <begin position="1"/>
        <end position="19"/>
    </location>
</feature>
<keyword evidence="3" id="KW-1185">Reference proteome</keyword>
<gene>
    <name evidence="2" type="ORF">I6U51_22605</name>
</gene>